<gene>
    <name evidence="2" type="ORF">AK812_SmicGene3527</name>
</gene>
<keyword evidence="3" id="KW-1185">Reference proteome</keyword>
<name>A0A1Q9EYM3_SYMMI</name>
<evidence type="ECO:0000313" key="3">
    <source>
        <dbReference type="Proteomes" id="UP000186817"/>
    </source>
</evidence>
<dbReference type="Proteomes" id="UP000186817">
    <property type="component" value="Unassembled WGS sequence"/>
</dbReference>
<organism evidence="2 3">
    <name type="scientific">Symbiodinium microadriaticum</name>
    <name type="common">Dinoflagellate</name>
    <name type="synonym">Zooxanthella microadriatica</name>
    <dbReference type="NCBI Taxonomy" id="2951"/>
    <lineage>
        <taxon>Eukaryota</taxon>
        <taxon>Sar</taxon>
        <taxon>Alveolata</taxon>
        <taxon>Dinophyceae</taxon>
        <taxon>Suessiales</taxon>
        <taxon>Symbiodiniaceae</taxon>
        <taxon>Symbiodinium</taxon>
    </lineage>
</organism>
<evidence type="ECO:0000256" key="1">
    <source>
        <dbReference type="SAM" id="MobiDB-lite"/>
    </source>
</evidence>
<feature type="compositionally biased region" description="Acidic residues" evidence="1">
    <location>
        <begin position="567"/>
        <end position="577"/>
    </location>
</feature>
<feature type="region of interest" description="Disordered" evidence="1">
    <location>
        <begin position="567"/>
        <end position="586"/>
    </location>
</feature>
<dbReference type="AlphaFoldDB" id="A0A1Q9EYM3"/>
<proteinExistence type="predicted"/>
<feature type="compositionally biased region" description="Gly residues" evidence="1">
    <location>
        <begin position="740"/>
        <end position="755"/>
    </location>
</feature>
<dbReference type="OrthoDB" id="413221at2759"/>
<feature type="region of interest" description="Disordered" evidence="1">
    <location>
        <begin position="273"/>
        <end position="303"/>
    </location>
</feature>
<protein>
    <submittedName>
        <fullName evidence="2">Uncharacterized protein</fullName>
    </submittedName>
</protein>
<comment type="caution">
    <text evidence="2">The sequence shown here is derived from an EMBL/GenBank/DDBJ whole genome shotgun (WGS) entry which is preliminary data.</text>
</comment>
<sequence length="775" mass="84672">MISAWLRRVRKEVYTGALSADDVAALYGKNLIQVNRRSGGGNSQDDKDRTKPGTIKACIQVYERMLTHEPLRRIVLNAEQDFLDSSPFAGVYKLQEMCRLCKDNVSKLEWLLGATYHRFRAGTLHDFSMRNLATAGTKQHALVFLKQREMKLWLLGPFLDSRNLVSECKSKLREVFASRDSFTKLLRPVEEEEQENIDVSWQATWPKSALLTLELLETSAFSVDATDEGTVRLGIKNGKSGQELLEEYSPFKEKIQEIDACLKEELKAINDAAKSQAGDAEPDQAQNIPNPSGAAPSRTSDLDEAMAEGMDLESKRLAYARRIMSSYLVLESEEDKKTAGGLASALKKHKLVQVETASMSGNLIIVMDVNGWGEAITAPHIRRPPIQQTILNKVFEAIGLARRGSSGWKTMAPGEIVICLIGGRTNNSFLSKLFGVGPGVGRSKSRGSNIMWREITTTFTPESVQARRVRTSRKALASLKCSQKMFWWFDAGTDIPVKSHKHCQGTNAFDLMGPFTLEPWKSLPSIPYGDKKLLWGKRRAAVGGKTTTGETDDEGAAYDKDEIAEETGAVDEEEIELPDVGSGRGSHKTLAPTVLQPAVYHEMPVTLWESAMHATSAAHIIDVTPGSGRLAAWAVCNRLGYVGIACTQHHMEYIEKTVMTEVLAALSNPGSGLYAPTLADKNIEQKAKEETKRKEEEEKKKKAEAAAAAKKRKENENQGGQTETKKPKKKDEGSAAAAGTGTGTGAGGSQGGAGGLSPALQAMLEKAKNKDTASG</sequence>
<reference evidence="2 3" key="1">
    <citation type="submission" date="2016-02" db="EMBL/GenBank/DDBJ databases">
        <title>Genome analysis of coral dinoflagellate symbionts highlights evolutionary adaptations to a symbiotic lifestyle.</title>
        <authorList>
            <person name="Aranda M."/>
            <person name="Li Y."/>
            <person name="Liew Y.J."/>
            <person name="Baumgarten S."/>
            <person name="Simakov O."/>
            <person name="Wilson M."/>
            <person name="Piel J."/>
            <person name="Ashoor H."/>
            <person name="Bougouffa S."/>
            <person name="Bajic V.B."/>
            <person name="Ryu T."/>
            <person name="Ravasi T."/>
            <person name="Bayer T."/>
            <person name="Micklem G."/>
            <person name="Kim H."/>
            <person name="Bhak J."/>
            <person name="Lajeunesse T.C."/>
            <person name="Voolstra C.R."/>
        </authorList>
    </citation>
    <scope>NUCLEOTIDE SEQUENCE [LARGE SCALE GENOMIC DNA]</scope>
    <source>
        <strain evidence="2 3">CCMP2467</strain>
    </source>
</reference>
<evidence type="ECO:0000313" key="2">
    <source>
        <dbReference type="EMBL" id="OLQ12557.1"/>
    </source>
</evidence>
<dbReference type="EMBL" id="LSRX01000041">
    <property type="protein sequence ID" value="OLQ12557.1"/>
    <property type="molecule type" value="Genomic_DNA"/>
</dbReference>
<accession>A0A1Q9EYM3</accession>
<feature type="region of interest" description="Disordered" evidence="1">
    <location>
        <begin position="687"/>
        <end position="775"/>
    </location>
</feature>
<feature type="compositionally biased region" description="Basic and acidic residues" evidence="1">
    <location>
        <begin position="723"/>
        <end position="733"/>
    </location>
</feature>
<feature type="compositionally biased region" description="Basic and acidic residues" evidence="1">
    <location>
        <begin position="687"/>
        <end position="704"/>
    </location>
</feature>
<feature type="compositionally biased region" description="Basic and acidic residues" evidence="1">
    <location>
        <begin position="765"/>
        <end position="775"/>
    </location>
</feature>